<feature type="region of interest" description="Disordered" evidence="2">
    <location>
        <begin position="1"/>
        <end position="136"/>
    </location>
</feature>
<dbReference type="Pfam" id="PF15456">
    <property type="entry name" value="Uds1"/>
    <property type="match status" value="1"/>
</dbReference>
<gene>
    <name evidence="4" type="ORF">PHACADRAFT_137955</name>
</gene>
<evidence type="ECO:0000256" key="2">
    <source>
        <dbReference type="SAM" id="MobiDB-lite"/>
    </source>
</evidence>
<dbReference type="InterPro" id="IPR029191">
    <property type="entry name" value="Uds1"/>
</dbReference>
<keyword evidence="5" id="KW-1185">Reference proteome</keyword>
<feature type="compositionally biased region" description="Low complexity" evidence="2">
    <location>
        <begin position="290"/>
        <end position="299"/>
    </location>
</feature>
<evidence type="ECO:0000313" key="4">
    <source>
        <dbReference type="EMBL" id="EKM59769.1"/>
    </source>
</evidence>
<dbReference type="AlphaFoldDB" id="K5WKS8"/>
<dbReference type="InParanoid" id="K5WKS8"/>
<sequence length="919" mass="100328">MNGVRRFLGGGSSSTPSTPEPASPPAHPGTAPLLFSGKPNWPPASPTESNYSPSPPTTAALSFAKKKPTVPPEDDVGNSSFSSSRSSGSAVSPVRQTSYFNLPQSPGAGPSSPPKHNRVSQLARKAVAGGNESKRSSQMLNIRDDLLIDLLASEAIVDSRGYEILSAEEVEELKKEQQVLSSRLVAMNKKLTLETKIRGAAASLSKANAAYKSVNKQTSEQLDAANRKVEAAQKELWRVSERANEIQRKLLEHRAGVLSHSVHNLERKTAPQDASDISGHSTPSRSSQLSPVTASSATSVQTVSSKGRFDGAHFFAGHSDAILPHSPSALPNGGPSAELEEKLREATAALEAAAAVQMEMEQELSMVRLEKEEMETSLGVELRTAQDSVRDLEEQLASVANVQMQLQAMEEERSVWMNERIELEERRQEVRELKRKVDELQASHGEAAAASEGALAAAAGVHLVEMQKKEEELQMMRSQWEEERATWSLEKANMMGDLNEHVAKLQNDAVVGSGSKAQLNEVSRTLGSLAQAHGLDVAASAAPVVLATALGKHVGDLRSQIDEHALEQEQWHSESSHLEVDNRDLSDRCQALAQQLEDAQRERDKTKEELRSMEIQLQAQTAAAIAAVNTSSQPPVQYDGDVGKIIAQLQPVWATLPSTEARASKLGTRSFRTGSSSPMGSPVSSRGGVPASLSEMDVRSLKSLYDPKGFALAMNSAPFTIEAFVERIQALIADDRALVERLIRFAQAHDLLKKNAERAQKLAQDSNVALETYQKQVRTLEERNISLMTQHAELCVIIYSLHDEVQWLQEQIERLQSEKLEIETRAAEQAETCAQLTEANNQLSAKALLMANEAASTTDSVRRQLEMQLNETRAALVKAKEELESIQQSQQTQQMALLEALNTAQTENDMLRNQLRAKK</sequence>
<feature type="compositionally biased region" description="Polar residues" evidence="2">
    <location>
        <begin position="46"/>
        <end position="60"/>
    </location>
</feature>
<feature type="compositionally biased region" description="Low complexity" evidence="2">
    <location>
        <begin position="79"/>
        <end position="92"/>
    </location>
</feature>
<proteinExistence type="predicted"/>
<organism evidence="4 5">
    <name type="scientific">Phanerochaete carnosa (strain HHB-10118-sp)</name>
    <name type="common">White-rot fungus</name>
    <name type="synonym">Peniophora carnosa</name>
    <dbReference type="NCBI Taxonomy" id="650164"/>
    <lineage>
        <taxon>Eukaryota</taxon>
        <taxon>Fungi</taxon>
        <taxon>Dikarya</taxon>
        <taxon>Basidiomycota</taxon>
        <taxon>Agaricomycotina</taxon>
        <taxon>Agaricomycetes</taxon>
        <taxon>Polyporales</taxon>
        <taxon>Phanerochaetaceae</taxon>
        <taxon>Phanerochaete</taxon>
    </lineage>
</organism>
<evidence type="ECO:0000259" key="3">
    <source>
        <dbReference type="Pfam" id="PF15456"/>
    </source>
</evidence>
<feature type="compositionally biased region" description="Low complexity" evidence="2">
    <location>
        <begin position="674"/>
        <end position="691"/>
    </location>
</feature>
<protein>
    <recommendedName>
        <fullName evidence="3">Up-regulated during septation protein 1 domain-containing protein</fullName>
    </recommendedName>
</protein>
<feature type="compositionally biased region" description="Pro residues" evidence="2">
    <location>
        <begin position="18"/>
        <end position="27"/>
    </location>
</feature>
<feature type="coiled-coil region" evidence="1">
    <location>
        <begin position="170"/>
        <end position="249"/>
    </location>
</feature>
<dbReference type="KEGG" id="pco:PHACADRAFT_137955"/>
<feature type="region of interest" description="Disordered" evidence="2">
    <location>
        <begin position="669"/>
        <end position="691"/>
    </location>
</feature>
<dbReference type="RefSeq" id="XP_007392325.1">
    <property type="nucleotide sequence ID" value="XM_007392263.1"/>
</dbReference>
<keyword evidence="1" id="KW-0175">Coiled coil</keyword>
<accession>K5WKS8</accession>
<dbReference type="HOGENOM" id="CLU_011428_0_0_1"/>
<reference evidence="4 5" key="1">
    <citation type="journal article" date="2012" name="BMC Genomics">
        <title>Comparative genomics of the white-rot fungi, Phanerochaete carnosa and P. chrysosporium, to elucidate the genetic basis of the distinct wood types they colonize.</title>
        <authorList>
            <person name="Suzuki H."/>
            <person name="MacDonald J."/>
            <person name="Syed K."/>
            <person name="Salamov A."/>
            <person name="Hori C."/>
            <person name="Aerts A."/>
            <person name="Henrissat B."/>
            <person name="Wiebenga A."/>
            <person name="vanKuyk P.A."/>
            <person name="Barry K."/>
            <person name="Lindquist E."/>
            <person name="LaButti K."/>
            <person name="Lapidus A."/>
            <person name="Lucas S."/>
            <person name="Coutinho P."/>
            <person name="Gong Y."/>
            <person name="Samejima M."/>
            <person name="Mahadevan R."/>
            <person name="Abou-Zaid M."/>
            <person name="de Vries R.P."/>
            <person name="Igarashi K."/>
            <person name="Yadav J.S."/>
            <person name="Grigoriev I.V."/>
            <person name="Master E.R."/>
        </authorList>
    </citation>
    <scope>NUCLEOTIDE SEQUENCE [LARGE SCALE GENOMIC DNA]</scope>
    <source>
        <strain evidence="4 5">HHB-10118-sp</strain>
    </source>
</reference>
<dbReference type="EMBL" id="JH930469">
    <property type="protein sequence ID" value="EKM59769.1"/>
    <property type="molecule type" value="Genomic_DNA"/>
</dbReference>
<feature type="coiled-coil region" evidence="1">
    <location>
        <begin position="582"/>
        <end position="623"/>
    </location>
</feature>
<dbReference type="Proteomes" id="UP000008370">
    <property type="component" value="Unassembled WGS sequence"/>
</dbReference>
<feature type="domain" description="Up-regulated during septation protein 1" evidence="3">
    <location>
        <begin position="148"/>
        <end position="259"/>
    </location>
</feature>
<feature type="coiled-coil region" evidence="1">
    <location>
        <begin position="756"/>
        <end position="889"/>
    </location>
</feature>
<feature type="region of interest" description="Disordered" evidence="2">
    <location>
        <begin position="262"/>
        <end position="299"/>
    </location>
</feature>
<evidence type="ECO:0000256" key="1">
    <source>
        <dbReference type="SAM" id="Coils"/>
    </source>
</evidence>
<dbReference type="GeneID" id="18908401"/>
<feature type="compositionally biased region" description="Polar residues" evidence="2">
    <location>
        <begin position="278"/>
        <end position="289"/>
    </location>
</feature>
<feature type="coiled-coil region" evidence="1">
    <location>
        <begin position="336"/>
        <end position="486"/>
    </location>
</feature>
<evidence type="ECO:0000313" key="5">
    <source>
        <dbReference type="Proteomes" id="UP000008370"/>
    </source>
</evidence>
<name>K5WKS8_PHACS</name>
<dbReference type="OrthoDB" id="5569911at2759"/>